<reference evidence="2" key="1">
    <citation type="submission" date="2015-07" db="EMBL/GenBank/DDBJ databases">
        <title>Complete Genome of Thermincola ferriacetica strain Z-0001T.</title>
        <authorList>
            <person name="Lusk B."/>
            <person name="Badalamenti J.P."/>
            <person name="Parameswaran P."/>
            <person name="Bond D.R."/>
            <person name="Torres C.I."/>
        </authorList>
    </citation>
    <scope>NUCLEOTIDE SEQUENCE [LARGE SCALE GENOMIC DNA]</scope>
    <source>
        <strain evidence="2">Z-0001</strain>
    </source>
</reference>
<dbReference type="EMBL" id="LGTE01000014">
    <property type="protein sequence ID" value="KNZ69258.1"/>
    <property type="molecule type" value="Genomic_DNA"/>
</dbReference>
<keyword evidence="2" id="KW-1185">Reference proteome</keyword>
<organism evidence="1 2">
    <name type="scientific">Thermincola ferriacetica</name>
    <dbReference type="NCBI Taxonomy" id="281456"/>
    <lineage>
        <taxon>Bacteria</taxon>
        <taxon>Bacillati</taxon>
        <taxon>Bacillota</taxon>
        <taxon>Clostridia</taxon>
        <taxon>Eubacteriales</taxon>
        <taxon>Thermincolaceae</taxon>
        <taxon>Thermincola</taxon>
    </lineage>
</organism>
<dbReference type="Proteomes" id="UP000037175">
    <property type="component" value="Unassembled WGS sequence"/>
</dbReference>
<accession>A0A0L6W1I2</accession>
<evidence type="ECO:0000313" key="2">
    <source>
        <dbReference type="Proteomes" id="UP000037175"/>
    </source>
</evidence>
<gene>
    <name evidence="1" type="ORF">Tfer_2054</name>
</gene>
<evidence type="ECO:0000313" key="1">
    <source>
        <dbReference type="EMBL" id="KNZ69258.1"/>
    </source>
</evidence>
<comment type="caution">
    <text evidence="1">The sequence shown here is derived from an EMBL/GenBank/DDBJ whole genome shotgun (WGS) entry which is preliminary data.</text>
</comment>
<dbReference type="AlphaFoldDB" id="A0A0L6W1I2"/>
<proteinExistence type="predicted"/>
<name>A0A0L6W1I2_9FIRM</name>
<dbReference type="RefSeq" id="WP_013119916.1">
    <property type="nucleotide sequence ID" value="NZ_LGTE01000014.1"/>
</dbReference>
<protein>
    <submittedName>
        <fullName evidence="1">Uncharacterized protein</fullName>
    </submittedName>
</protein>
<sequence length="71" mass="7996">MTKIACANCDMCGAEMGELSCTLILEEGDKIDKACWCICKDCAKKFKEDIVNFYKPLVKEVKEQKKAAKNK</sequence>